<comment type="similarity">
    <text evidence="1">Belongs to the short-chain dehydrogenases/reductases (SDR) family.</text>
</comment>
<dbReference type="Pfam" id="PF13561">
    <property type="entry name" value="adh_short_C2"/>
    <property type="match status" value="1"/>
</dbReference>
<evidence type="ECO:0000256" key="1">
    <source>
        <dbReference type="ARBA" id="ARBA00006484"/>
    </source>
</evidence>
<keyword evidence="5" id="KW-1185">Reference proteome</keyword>
<dbReference type="Gene3D" id="3.40.50.720">
    <property type="entry name" value="NAD(P)-binding Rossmann-like Domain"/>
    <property type="match status" value="1"/>
</dbReference>
<evidence type="ECO:0000259" key="3">
    <source>
        <dbReference type="SMART" id="SM00822"/>
    </source>
</evidence>
<dbReference type="SMART" id="SM00822">
    <property type="entry name" value="PKS_KR"/>
    <property type="match status" value="1"/>
</dbReference>
<dbReference type="FunFam" id="3.40.50.720:FF:000084">
    <property type="entry name" value="Short-chain dehydrogenase reductase"/>
    <property type="match status" value="1"/>
</dbReference>
<dbReference type="SUPFAM" id="SSF51735">
    <property type="entry name" value="NAD(P)-binding Rossmann-fold domains"/>
    <property type="match status" value="1"/>
</dbReference>
<dbReference type="PANTHER" id="PTHR42760">
    <property type="entry name" value="SHORT-CHAIN DEHYDROGENASES/REDUCTASES FAMILY MEMBER"/>
    <property type="match status" value="1"/>
</dbReference>
<dbReference type="InterPro" id="IPR036291">
    <property type="entry name" value="NAD(P)-bd_dom_sf"/>
</dbReference>
<comment type="caution">
    <text evidence="4">The sequence shown here is derived from an EMBL/GenBank/DDBJ whole genome shotgun (WGS) entry which is preliminary data.</text>
</comment>
<dbReference type="CDD" id="cd05233">
    <property type="entry name" value="SDR_c"/>
    <property type="match status" value="1"/>
</dbReference>
<dbReference type="PRINTS" id="PR00081">
    <property type="entry name" value="GDHRDH"/>
</dbReference>
<dbReference type="InterPro" id="IPR057326">
    <property type="entry name" value="KR_dom"/>
</dbReference>
<name>A0A256FPQ3_9HYPH</name>
<dbReference type="RefSeq" id="WP_094539435.1">
    <property type="nucleotide sequence ID" value="NZ_JBHEER010000007.1"/>
</dbReference>
<gene>
    <name evidence="4" type="ORF">CEV33_4411</name>
</gene>
<organism evidence="4 5">
    <name type="scientific">Brucella grignonensis</name>
    <dbReference type="NCBI Taxonomy" id="94627"/>
    <lineage>
        <taxon>Bacteria</taxon>
        <taxon>Pseudomonadati</taxon>
        <taxon>Pseudomonadota</taxon>
        <taxon>Alphaproteobacteria</taxon>
        <taxon>Hyphomicrobiales</taxon>
        <taxon>Brucellaceae</taxon>
        <taxon>Brucella/Ochrobactrum group</taxon>
        <taxon>Brucella</taxon>
    </lineage>
</organism>
<evidence type="ECO:0000313" key="5">
    <source>
        <dbReference type="Proteomes" id="UP000216478"/>
    </source>
</evidence>
<feature type="domain" description="Ketoreductase" evidence="3">
    <location>
        <begin position="8"/>
        <end position="206"/>
    </location>
</feature>
<dbReference type="PANTHER" id="PTHR42760:SF133">
    <property type="entry name" value="3-OXOACYL-[ACYL-CARRIER-PROTEIN] REDUCTASE"/>
    <property type="match status" value="1"/>
</dbReference>
<keyword evidence="2" id="KW-0560">Oxidoreductase</keyword>
<dbReference type="EMBL" id="NNRL01000151">
    <property type="protein sequence ID" value="OYR16401.1"/>
    <property type="molecule type" value="Genomic_DNA"/>
</dbReference>
<protein>
    <submittedName>
        <fullName evidence="4">NADH(P)-binding family protein</fullName>
    </submittedName>
</protein>
<evidence type="ECO:0000256" key="2">
    <source>
        <dbReference type="ARBA" id="ARBA00023002"/>
    </source>
</evidence>
<reference evidence="4 5" key="1">
    <citation type="submission" date="2017-07" db="EMBL/GenBank/DDBJ databases">
        <title>Phylogenetic study on the rhizospheric bacterium Ochrobactrum sp. A44.</title>
        <authorList>
            <person name="Krzyzanowska D.M."/>
            <person name="Ossowicki A."/>
            <person name="Rajewska M."/>
            <person name="Maciag T."/>
            <person name="Kaczynski Z."/>
            <person name="Czerwicka M."/>
            <person name="Jafra S."/>
        </authorList>
    </citation>
    <scope>NUCLEOTIDE SEQUENCE [LARGE SCALE GENOMIC DNA]</scope>
    <source>
        <strain evidence="4 5">OgA9a</strain>
    </source>
</reference>
<proteinExistence type="inferred from homology"/>
<dbReference type="AlphaFoldDB" id="A0A256FPQ3"/>
<sequence length="257" mass="26968">MDIHFKEKRVLVTGAARGIGRAICEAFAADGAHVTATDVLDAELASLASEARPARGGSIRAVHLDVTDETAIAELATEAETEGGFDVFVHVAGGVLGQKKRPLEEVPAADWDRIYDINVRGAFLVARAIVPAMKRRGAGKMVFISSGAGLGVSLTGIQAYASAKAALISLARQLGHELGPFGINVNAVAPGFLRTSPDYERQWASYGEDGQAAMLNEIPLRRIGLPEDISNAVLFLASPYASWITGQTLSVSGGPTT</sequence>
<accession>A0A256FPQ3</accession>
<dbReference type="OrthoDB" id="9780084at2"/>
<evidence type="ECO:0000313" key="4">
    <source>
        <dbReference type="EMBL" id="OYR16401.1"/>
    </source>
</evidence>
<dbReference type="GO" id="GO:0016616">
    <property type="term" value="F:oxidoreductase activity, acting on the CH-OH group of donors, NAD or NADP as acceptor"/>
    <property type="evidence" value="ECO:0007669"/>
    <property type="project" value="UniProtKB-ARBA"/>
</dbReference>
<dbReference type="InterPro" id="IPR002347">
    <property type="entry name" value="SDR_fam"/>
</dbReference>
<dbReference type="Proteomes" id="UP000216478">
    <property type="component" value="Unassembled WGS sequence"/>
</dbReference>